<evidence type="ECO:0000256" key="8">
    <source>
        <dbReference type="ARBA" id="ARBA00022694"/>
    </source>
</evidence>
<evidence type="ECO:0000256" key="13">
    <source>
        <dbReference type="ARBA" id="ARBA00023315"/>
    </source>
</evidence>
<evidence type="ECO:0000256" key="15">
    <source>
        <dbReference type="ARBA" id="ARBA00047372"/>
    </source>
</evidence>
<dbReference type="SUPFAM" id="SSF102114">
    <property type="entry name" value="Radical SAM enzymes"/>
    <property type="match status" value="1"/>
</dbReference>
<evidence type="ECO:0000256" key="9">
    <source>
        <dbReference type="ARBA" id="ARBA00022723"/>
    </source>
</evidence>
<dbReference type="GO" id="GO:0000049">
    <property type="term" value="F:tRNA binding"/>
    <property type="evidence" value="ECO:0007669"/>
    <property type="project" value="UniProtKB-KW"/>
</dbReference>
<evidence type="ECO:0000256" key="10">
    <source>
        <dbReference type="ARBA" id="ARBA00022884"/>
    </source>
</evidence>
<keyword evidence="6" id="KW-0808">Transferase</keyword>
<evidence type="ECO:0000256" key="12">
    <source>
        <dbReference type="ARBA" id="ARBA00023014"/>
    </source>
</evidence>
<evidence type="ECO:0000256" key="3">
    <source>
        <dbReference type="ARBA" id="ARBA00005494"/>
    </source>
</evidence>
<proteinExistence type="inferred from homology"/>
<dbReference type="InterPro" id="IPR032432">
    <property type="entry name" value="Radical_SAM_C"/>
</dbReference>
<dbReference type="InterPro" id="IPR006638">
    <property type="entry name" value="Elp3/MiaA/NifB-like_rSAM"/>
</dbReference>
<dbReference type="GO" id="GO:0106261">
    <property type="term" value="F:tRNA uridine(34) acetyltransferase activity"/>
    <property type="evidence" value="ECO:0007669"/>
    <property type="project" value="UniProtKB-EC"/>
</dbReference>
<dbReference type="Gene3D" id="3.40.630.30">
    <property type="match status" value="1"/>
</dbReference>
<dbReference type="SFLD" id="SFLDG01086">
    <property type="entry name" value="elongater_protein-like"/>
    <property type="match status" value="1"/>
</dbReference>
<keyword evidence="12" id="KW-0411">Iron-sulfur</keyword>
<evidence type="ECO:0000256" key="4">
    <source>
        <dbReference type="ARBA" id="ARBA00022485"/>
    </source>
</evidence>
<comment type="pathway">
    <text evidence="2">tRNA modification.</text>
</comment>
<evidence type="ECO:0000256" key="5">
    <source>
        <dbReference type="ARBA" id="ARBA00022555"/>
    </source>
</evidence>
<dbReference type="InterPro" id="IPR016181">
    <property type="entry name" value="Acyl_CoA_acyltransferase"/>
</dbReference>
<dbReference type="Pfam" id="PF04055">
    <property type="entry name" value="Radical_SAM"/>
    <property type="match status" value="1"/>
</dbReference>
<dbReference type="InterPro" id="IPR039661">
    <property type="entry name" value="ELP3"/>
</dbReference>
<evidence type="ECO:0000256" key="14">
    <source>
        <dbReference type="ARBA" id="ARBA00044771"/>
    </source>
</evidence>
<keyword evidence="4" id="KW-0004">4Fe-4S</keyword>
<sequence>MSKNTDRIKEIFSDIASQKEWDENKSLNKILRNYKKKNGSIYRNDELVKKFDLVKKVFSKTDVSLIEKRIRLKPTRTNSGVAVVTVMTMPYYCPGNCIFCPNDRSVPKSYIASEPGAQRALKLKFDPYAQVYNRLVALKNVGHNIEKVELIILGGTFSAYDGNYKVWFVKECFRALNRVKKSTKEYIQPREFAMEQTDWEDLEKEQIKNETAYCRNVGLVLETRPDFITVGELMYLRRLGATKIQIGIQSLSDKVLRENQTGRDNEDTKRAFELLRMFGFKIHGHWMPNLYLSTPKLDISGYKELFTEPYHPDEMKIYPTSVIEGTELYDLYKEGKYKPYSERTLIRVVGECIASTPRYCRLSRVIRDIPSTEIAAGNKKTNLREVVEEYLKKKGIESQDIRSREIKGEEISKDDIKLEKITYKSTVGTDIFISYKTKKSDKICGFLRLFLPKKVLSRKHRLEELQNTSIIREVHVYGKVVGIDRESKQGESQHLGLGKELIKIAEDISKKKGFEKISVISAIGTREYYKKLGYKRGELYMSKKI</sequence>
<dbReference type="SFLD" id="SFLDF00344">
    <property type="entry name" value="ELP3-like"/>
    <property type="match status" value="1"/>
</dbReference>
<dbReference type="InterPro" id="IPR007197">
    <property type="entry name" value="rSAM"/>
</dbReference>
<evidence type="ECO:0000256" key="6">
    <source>
        <dbReference type="ARBA" id="ARBA00022679"/>
    </source>
</evidence>
<dbReference type="GO" id="GO:0033588">
    <property type="term" value="C:elongator holoenzyme complex"/>
    <property type="evidence" value="ECO:0007669"/>
    <property type="project" value="TreeGrafter"/>
</dbReference>
<organism evidence="17 18">
    <name type="scientific">Candidatus Dojkabacteria bacterium</name>
    <dbReference type="NCBI Taxonomy" id="2099670"/>
    <lineage>
        <taxon>Bacteria</taxon>
        <taxon>Candidatus Dojkabacteria</taxon>
    </lineage>
</organism>
<keyword evidence="13" id="KW-0012">Acyltransferase</keyword>
<dbReference type="AlphaFoldDB" id="A0A832R8J5"/>
<evidence type="ECO:0000256" key="2">
    <source>
        <dbReference type="ARBA" id="ARBA00005217"/>
    </source>
</evidence>
<dbReference type="GO" id="GO:0005737">
    <property type="term" value="C:cytoplasm"/>
    <property type="evidence" value="ECO:0007669"/>
    <property type="project" value="TreeGrafter"/>
</dbReference>
<dbReference type="SUPFAM" id="SSF55729">
    <property type="entry name" value="Acyl-CoA N-acyltransferases (Nat)"/>
    <property type="match status" value="1"/>
</dbReference>
<evidence type="ECO:0000313" key="17">
    <source>
        <dbReference type="EMBL" id="HHX99286.1"/>
    </source>
</evidence>
<keyword evidence="5" id="KW-0820">tRNA-binding</keyword>
<evidence type="ECO:0000259" key="16">
    <source>
        <dbReference type="SMART" id="SM00729"/>
    </source>
</evidence>
<evidence type="ECO:0000256" key="11">
    <source>
        <dbReference type="ARBA" id="ARBA00023004"/>
    </source>
</evidence>
<dbReference type="EMBL" id="DUTP01000002">
    <property type="protein sequence ID" value="HHX99286.1"/>
    <property type="molecule type" value="Genomic_DNA"/>
</dbReference>
<dbReference type="EC" id="2.3.1.311" evidence="14"/>
<protein>
    <recommendedName>
        <fullName evidence="14">tRNA carboxymethyluridine synthase</fullName>
        <ecNumber evidence="14">2.3.1.311</ecNumber>
    </recommendedName>
</protein>
<keyword evidence="11" id="KW-0408">Iron</keyword>
<accession>A0A832R8J5</accession>
<dbReference type="PANTHER" id="PTHR11135">
    <property type="entry name" value="HISTONE ACETYLTRANSFERASE-RELATED"/>
    <property type="match status" value="1"/>
</dbReference>
<dbReference type="SFLD" id="SFLDS00029">
    <property type="entry name" value="Radical_SAM"/>
    <property type="match status" value="1"/>
</dbReference>
<dbReference type="GO" id="GO:0002926">
    <property type="term" value="P:tRNA wobble base 5-methoxycarbonylmethyl-2-thiouridinylation"/>
    <property type="evidence" value="ECO:0007669"/>
    <property type="project" value="TreeGrafter"/>
</dbReference>
<comment type="cofactor">
    <cofactor evidence="1">
        <name>[4Fe-4S] cluster</name>
        <dbReference type="ChEBI" id="CHEBI:49883"/>
    </cofactor>
</comment>
<comment type="caution">
    <text evidence="17">The sequence shown here is derived from an EMBL/GenBank/DDBJ whole genome shotgun (WGS) entry which is preliminary data.</text>
</comment>
<feature type="domain" description="Elp3/MiaA/NifB-like radical SAM core" evidence="16">
    <location>
        <begin position="83"/>
        <end position="351"/>
    </location>
</feature>
<keyword evidence="7" id="KW-0949">S-adenosyl-L-methionine</keyword>
<dbReference type="Proteomes" id="UP000576550">
    <property type="component" value="Unassembled WGS sequence"/>
</dbReference>
<evidence type="ECO:0000256" key="1">
    <source>
        <dbReference type="ARBA" id="ARBA00001966"/>
    </source>
</evidence>
<name>A0A832R8J5_9BACT</name>
<dbReference type="InterPro" id="IPR034687">
    <property type="entry name" value="ELP3-like"/>
</dbReference>
<comment type="catalytic activity">
    <reaction evidence="15">
        <text>uridine(34) in tRNA + acetyl-CoA + S-adenosyl-L-methionine + H2O = 5-(carboxymethyl)uridine(34) in tRNA + 5'-deoxyadenosine + L-methionine + CoA + 2 H(+)</text>
        <dbReference type="Rhea" id="RHEA:61020"/>
        <dbReference type="Rhea" id="RHEA-COMP:10407"/>
        <dbReference type="Rhea" id="RHEA-COMP:11727"/>
        <dbReference type="ChEBI" id="CHEBI:15377"/>
        <dbReference type="ChEBI" id="CHEBI:15378"/>
        <dbReference type="ChEBI" id="CHEBI:17319"/>
        <dbReference type="ChEBI" id="CHEBI:57287"/>
        <dbReference type="ChEBI" id="CHEBI:57288"/>
        <dbReference type="ChEBI" id="CHEBI:57844"/>
        <dbReference type="ChEBI" id="CHEBI:59789"/>
        <dbReference type="ChEBI" id="CHEBI:65315"/>
        <dbReference type="ChEBI" id="CHEBI:74882"/>
        <dbReference type="EC" id="2.3.1.311"/>
    </reaction>
    <physiologicalReaction direction="left-to-right" evidence="15">
        <dbReference type="Rhea" id="RHEA:61021"/>
    </physiologicalReaction>
</comment>
<keyword evidence="9" id="KW-0479">Metal-binding</keyword>
<dbReference type="GO" id="GO:0046872">
    <property type="term" value="F:metal ion binding"/>
    <property type="evidence" value="ECO:0007669"/>
    <property type="project" value="UniProtKB-KW"/>
</dbReference>
<keyword evidence="10" id="KW-0694">RNA-binding</keyword>
<dbReference type="GO" id="GO:0051539">
    <property type="term" value="F:4 iron, 4 sulfur cluster binding"/>
    <property type="evidence" value="ECO:0007669"/>
    <property type="project" value="UniProtKB-KW"/>
</dbReference>
<keyword evidence="8" id="KW-0819">tRNA processing</keyword>
<dbReference type="SMART" id="SM00729">
    <property type="entry name" value="Elp3"/>
    <property type="match status" value="1"/>
</dbReference>
<comment type="similarity">
    <text evidence="3">Belongs to the ELP3 family.</text>
</comment>
<gene>
    <name evidence="17" type="ORF">GX533_01195</name>
</gene>
<evidence type="ECO:0000313" key="18">
    <source>
        <dbReference type="Proteomes" id="UP000576550"/>
    </source>
</evidence>
<dbReference type="NCBIfam" id="TIGR01211">
    <property type="entry name" value="ELP3"/>
    <property type="match status" value="1"/>
</dbReference>
<dbReference type="Pfam" id="PF16199">
    <property type="entry name" value="Radical_SAM_C"/>
    <property type="match status" value="1"/>
</dbReference>
<evidence type="ECO:0000256" key="7">
    <source>
        <dbReference type="ARBA" id="ARBA00022691"/>
    </source>
</evidence>
<dbReference type="PANTHER" id="PTHR11135:SF2">
    <property type="entry name" value="ELONGATOR COMPLEX PROTEIN 3"/>
    <property type="match status" value="1"/>
</dbReference>
<reference evidence="17 18" key="1">
    <citation type="journal article" date="2020" name="Biotechnol. Biofuels">
        <title>New insights from the biogas microbiome by comprehensive genome-resolved metagenomics of nearly 1600 species originating from multiple anaerobic digesters.</title>
        <authorList>
            <person name="Campanaro S."/>
            <person name="Treu L."/>
            <person name="Rodriguez-R L.M."/>
            <person name="Kovalovszki A."/>
            <person name="Ziels R.M."/>
            <person name="Maus I."/>
            <person name="Zhu X."/>
            <person name="Kougias P.G."/>
            <person name="Basile A."/>
            <person name="Luo G."/>
            <person name="Schluter A."/>
            <person name="Konstantinidis K.T."/>
            <person name="Angelidaki I."/>
        </authorList>
    </citation>
    <scope>NUCLEOTIDE SEQUENCE [LARGE SCALE GENOMIC DNA]</scope>
    <source>
        <strain evidence="17">AS05jafATM_89</strain>
    </source>
</reference>
<dbReference type="InterPro" id="IPR058240">
    <property type="entry name" value="rSAM_sf"/>
</dbReference>